<feature type="transmembrane region" description="Helical" evidence="5">
    <location>
        <begin position="153"/>
        <end position="182"/>
    </location>
</feature>
<organism evidence="6 7">
    <name type="scientific">Salicibibacter kimchii</name>
    <dbReference type="NCBI Taxonomy" id="2099786"/>
    <lineage>
        <taxon>Bacteria</taxon>
        <taxon>Bacillati</taxon>
        <taxon>Bacillota</taxon>
        <taxon>Bacilli</taxon>
        <taxon>Bacillales</taxon>
        <taxon>Bacillaceae</taxon>
        <taxon>Salicibibacter</taxon>
    </lineage>
</organism>
<dbReference type="PANTHER" id="PTHR30371:SF4">
    <property type="entry name" value="SEC-INDEPENDENT PROTEIN TRANSLOCASE PROTEIN TATCD"/>
    <property type="match status" value="1"/>
</dbReference>
<evidence type="ECO:0000256" key="3">
    <source>
        <dbReference type="ARBA" id="ARBA00022989"/>
    </source>
</evidence>
<dbReference type="PRINTS" id="PR01840">
    <property type="entry name" value="TATCFAMILY"/>
</dbReference>
<comment type="subcellular location">
    <subcellularLocation>
        <location evidence="5">Cell membrane</location>
        <topology evidence="5">Multi-pass membrane protein</topology>
    </subcellularLocation>
    <subcellularLocation>
        <location evidence="1">Membrane</location>
        <topology evidence="1">Multi-pass membrane protein</topology>
    </subcellularLocation>
</comment>
<dbReference type="RefSeq" id="WP_114372263.1">
    <property type="nucleotide sequence ID" value="NZ_CP031092.1"/>
</dbReference>
<feature type="transmembrane region" description="Helical" evidence="5">
    <location>
        <begin position="109"/>
        <end position="133"/>
    </location>
</feature>
<comment type="subunit">
    <text evidence="5">Forms a complex with TatA.</text>
</comment>
<feature type="transmembrane region" description="Helical" evidence="5">
    <location>
        <begin position="26"/>
        <end position="48"/>
    </location>
</feature>
<evidence type="ECO:0000256" key="2">
    <source>
        <dbReference type="ARBA" id="ARBA00022692"/>
    </source>
</evidence>
<dbReference type="InterPro" id="IPR002033">
    <property type="entry name" value="TatC"/>
</dbReference>
<comment type="function">
    <text evidence="5">Part of the twin-arginine translocation (Tat) system that transports large folded proteins containing a characteristic twin-arginine motif in their signal peptide across membranes.</text>
</comment>
<dbReference type="GO" id="GO:0009977">
    <property type="term" value="F:proton motive force dependent protein transmembrane transporter activity"/>
    <property type="evidence" value="ECO:0007669"/>
    <property type="project" value="TreeGrafter"/>
</dbReference>
<keyword evidence="7" id="KW-1185">Reference proteome</keyword>
<keyword evidence="2 5" id="KW-0812">Transmembrane</keyword>
<dbReference type="OrthoDB" id="9777044at2"/>
<keyword evidence="5" id="KW-0811">Translocation</keyword>
<keyword evidence="5" id="KW-1003">Cell membrane</keyword>
<accession>A0A345BYA2</accession>
<keyword evidence="5" id="KW-0653">Protein transport</keyword>
<dbReference type="Pfam" id="PF00902">
    <property type="entry name" value="TatC"/>
    <property type="match status" value="1"/>
</dbReference>
<name>A0A345BYA2_9BACI</name>
<dbReference type="GO" id="GO:0043953">
    <property type="term" value="P:protein transport by the Tat complex"/>
    <property type="evidence" value="ECO:0007669"/>
    <property type="project" value="UniProtKB-UniRule"/>
</dbReference>
<dbReference type="GO" id="GO:0065002">
    <property type="term" value="P:intracellular protein transmembrane transport"/>
    <property type="evidence" value="ECO:0007669"/>
    <property type="project" value="TreeGrafter"/>
</dbReference>
<sequence>MVENQITDQTALEHYGELRSMVIRSLLFLAVVLVVMIILMHWLIPYLITHGSTTDTSLVLLGPMEVMRIYVFVGLVLAVGLSIPYVGYEIWKFSKPALNDKESKMILTYIPGSAILFILGLLFGYLIVFPIVYSFLIGLGAIHFDMMITAQQYFSFLLMTTLPIGFVFQLPIVMMFLTSLGVFVPQQMRKIRKYAYFGMVVFSVLITPPDFLSDVLLVIPLMLLYEFGIYVSQIVHRKKRNTMEAEHV</sequence>
<dbReference type="NCBIfam" id="TIGR00945">
    <property type="entry name" value="tatC"/>
    <property type="match status" value="1"/>
</dbReference>
<evidence type="ECO:0000256" key="1">
    <source>
        <dbReference type="ARBA" id="ARBA00004141"/>
    </source>
</evidence>
<evidence type="ECO:0000256" key="4">
    <source>
        <dbReference type="ARBA" id="ARBA00023136"/>
    </source>
</evidence>
<feature type="transmembrane region" description="Helical" evidence="5">
    <location>
        <begin position="217"/>
        <end position="235"/>
    </location>
</feature>
<comment type="similarity">
    <text evidence="5">Belongs to the TatC family.</text>
</comment>
<dbReference type="HAMAP" id="MF_00902">
    <property type="entry name" value="TatC"/>
    <property type="match status" value="1"/>
</dbReference>
<dbReference type="GO" id="GO:0033281">
    <property type="term" value="C:TAT protein transport complex"/>
    <property type="evidence" value="ECO:0007669"/>
    <property type="project" value="UniProtKB-UniRule"/>
</dbReference>
<protein>
    <recommendedName>
        <fullName evidence="5">Sec-independent protein translocase protein TatC</fullName>
    </recommendedName>
</protein>
<keyword evidence="3 5" id="KW-1133">Transmembrane helix</keyword>
<reference evidence="6 7" key="1">
    <citation type="journal article" date="2018" name="J. Microbiol.">
        <title>Salicibibacter kimchii gen. nov., sp. nov., a moderately halophilic and alkalitolerant bacterium in the family Bacillaceae, isolated from kimchi.</title>
        <authorList>
            <person name="Jang J.Y."/>
            <person name="Oh Y.J."/>
            <person name="Lim S.K."/>
            <person name="Park H.K."/>
            <person name="Lee C."/>
            <person name="Kim J.Y."/>
            <person name="Lee M.A."/>
            <person name="Choi H.J."/>
        </authorList>
    </citation>
    <scope>NUCLEOTIDE SEQUENCE [LARGE SCALE GENOMIC DNA]</scope>
    <source>
        <strain evidence="6 7">NKC1-1</strain>
    </source>
</reference>
<dbReference type="KEGG" id="rue:DT065_07775"/>
<dbReference type="AlphaFoldDB" id="A0A345BYA2"/>
<proteinExistence type="inferred from homology"/>
<dbReference type="EMBL" id="CP031092">
    <property type="protein sequence ID" value="AXF55933.1"/>
    <property type="molecule type" value="Genomic_DNA"/>
</dbReference>
<keyword evidence="4 5" id="KW-0472">Membrane</keyword>
<evidence type="ECO:0000313" key="6">
    <source>
        <dbReference type="EMBL" id="AXF55933.1"/>
    </source>
</evidence>
<dbReference type="PANTHER" id="PTHR30371">
    <property type="entry name" value="SEC-INDEPENDENT PROTEIN TRANSLOCASE PROTEIN TATC"/>
    <property type="match status" value="1"/>
</dbReference>
<feature type="transmembrane region" description="Helical" evidence="5">
    <location>
        <begin position="68"/>
        <end position="88"/>
    </location>
</feature>
<evidence type="ECO:0000313" key="7">
    <source>
        <dbReference type="Proteomes" id="UP000252100"/>
    </source>
</evidence>
<dbReference type="Proteomes" id="UP000252100">
    <property type="component" value="Chromosome"/>
</dbReference>
<feature type="transmembrane region" description="Helical" evidence="5">
    <location>
        <begin position="194"/>
        <end position="211"/>
    </location>
</feature>
<evidence type="ECO:0000256" key="5">
    <source>
        <dbReference type="HAMAP-Rule" id="MF_00902"/>
    </source>
</evidence>
<keyword evidence="5" id="KW-0813">Transport</keyword>
<gene>
    <name evidence="5 6" type="primary">tatC</name>
    <name evidence="6" type="ORF">DT065_07775</name>
</gene>